<keyword evidence="2" id="KW-1185">Reference proteome</keyword>
<dbReference type="Proteomes" id="UP001501612">
    <property type="component" value="Unassembled WGS sequence"/>
</dbReference>
<organism evidence="1 2">
    <name type="scientific">Nocardioides lentus</name>
    <dbReference type="NCBI Taxonomy" id="338077"/>
    <lineage>
        <taxon>Bacteria</taxon>
        <taxon>Bacillati</taxon>
        <taxon>Actinomycetota</taxon>
        <taxon>Actinomycetes</taxon>
        <taxon>Propionibacteriales</taxon>
        <taxon>Nocardioidaceae</taxon>
        <taxon>Nocardioides</taxon>
    </lineage>
</organism>
<dbReference type="RefSeq" id="WP_344005724.1">
    <property type="nucleotide sequence ID" value="NZ_BAAAMY010000004.1"/>
</dbReference>
<gene>
    <name evidence="1" type="ORF">GCM10009737_14930</name>
</gene>
<protein>
    <submittedName>
        <fullName evidence="1">Uncharacterized protein</fullName>
    </submittedName>
</protein>
<dbReference type="EMBL" id="BAAAMY010000004">
    <property type="protein sequence ID" value="GAA1914543.1"/>
    <property type="molecule type" value="Genomic_DNA"/>
</dbReference>
<name>A0ABN2P888_9ACTN</name>
<sequence length="111" mass="11982">MHFHVWQSVIGEAPEDLGGPFALPYPTPRPTFDTAAGAVDAASGTAYERWGVPAEAHVEAALLTEMSRDAHLQDQGALASWREPDGEGAVWRLEACRCVDGLLAQIFATYD</sequence>
<comment type="caution">
    <text evidence="1">The sequence shown here is derived from an EMBL/GenBank/DDBJ whole genome shotgun (WGS) entry which is preliminary data.</text>
</comment>
<accession>A0ABN2P888</accession>
<evidence type="ECO:0000313" key="2">
    <source>
        <dbReference type="Proteomes" id="UP001501612"/>
    </source>
</evidence>
<proteinExistence type="predicted"/>
<reference evidence="1 2" key="1">
    <citation type="journal article" date="2019" name="Int. J. Syst. Evol. Microbiol.">
        <title>The Global Catalogue of Microorganisms (GCM) 10K type strain sequencing project: providing services to taxonomists for standard genome sequencing and annotation.</title>
        <authorList>
            <consortium name="The Broad Institute Genomics Platform"/>
            <consortium name="The Broad Institute Genome Sequencing Center for Infectious Disease"/>
            <person name="Wu L."/>
            <person name="Ma J."/>
        </authorList>
    </citation>
    <scope>NUCLEOTIDE SEQUENCE [LARGE SCALE GENOMIC DNA]</scope>
    <source>
        <strain evidence="1 2">JCM 14046</strain>
    </source>
</reference>
<evidence type="ECO:0000313" key="1">
    <source>
        <dbReference type="EMBL" id="GAA1914543.1"/>
    </source>
</evidence>